<keyword evidence="1" id="KW-0812">Transmembrane</keyword>
<evidence type="ECO:0000313" key="3">
    <source>
        <dbReference type="Proteomes" id="UP001161391"/>
    </source>
</evidence>
<dbReference type="Pfam" id="PF05751">
    <property type="entry name" value="FixH"/>
    <property type="match status" value="1"/>
</dbReference>
<organism evidence="2 3">
    <name type="scientific">Algimonas ampicilliniresistens</name>
    <dbReference type="NCBI Taxonomy" id="1298735"/>
    <lineage>
        <taxon>Bacteria</taxon>
        <taxon>Pseudomonadati</taxon>
        <taxon>Pseudomonadota</taxon>
        <taxon>Alphaproteobacteria</taxon>
        <taxon>Maricaulales</taxon>
        <taxon>Robiginitomaculaceae</taxon>
        <taxon>Algimonas</taxon>
    </lineage>
</organism>
<proteinExistence type="predicted"/>
<keyword evidence="1" id="KW-0472">Membrane</keyword>
<accession>A0ABQ5V5M0</accession>
<dbReference type="InterPro" id="IPR008620">
    <property type="entry name" value="FixH"/>
</dbReference>
<protein>
    <submittedName>
        <fullName evidence="2">Cytochrome oxidase</fullName>
    </submittedName>
</protein>
<name>A0ABQ5V5M0_9PROT</name>
<dbReference type="RefSeq" id="WP_284386694.1">
    <property type="nucleotide sequence ID" value="NZ_BSNK01000001.1"/>
</dbReference>
<gene>
    <name evidence="2" type="ORF">GCM10007853_02490</name>
</gene>
<feature type="transmembrane region" description="Helical" evidence="1">
    <location>
        <begin position="23"/>
        <end position="46"/>
    </location>
</feature>
<sequence>MSKSMSLPVEETTDGWQLTGRHVLAMLVIFFGIIITVSIVFTTLAVKSFRGEDIKQSYRQGIEYNSTLEARAAQSQLGWTATVNVVGNMAERSLVVKITDQAEAGLQGVTFSGGLRHPVDSTLDRPVIFETFEDGTARADLTGLLGQWTLEADAIRGEDRFHFRRSLDLR</sequence>
<dbReference type="EMBL" id="BSNK01000001">
    <property type="protein sequence ID" value="GLQ22375.1"/>
    <property type="molecule type" value="Genomic_DNA"/>
</dbReference>
<evidence type="ECO:0000313" key="2">
    <source>
        <dbReference type="EMBL" id="GLQ22375.1"/>
    </source>
</evidence>
<keyword evidence="1" id="KW-1133">Transmembrane helix</keyword>
<reference evidence="2" key="1">
    <citation type="journal article" date="2014" name="Int. J. Syst. Evol. Microbiol.">
        <title>Complete genome of a new Firmicutes species belonging to the dominant human colonic microbiota ('Ruminococcus bicirculans') reveals two chromosomes and a selective capacity to utilize plant glucans.</title>
        <authorList>
            <consortium name="NISC Comparative Sequencing Program"/>
            <person name="Wegmann U."/>
            <person name="Louis P."/>
            <person name="Goesmann A."/>
            <person name="Henrissat B."/>
            <person name="Duncan S.H."/>
            <person name="Flint H.J."/>
        </authorList>
    </citation>
    <scope>NUCLEOTIDE SEQUENCE</scope>
    <source>
        <strain evidence="2">NBRC 108219</strain>
    </source>
</reference>
<reference evidence="2" key="2">
    <citation type="submission" date="2023-01" db="EMBL/GenBank/DDBJ databases">
        <title>Draft genome sequence of Algimonas ampicilliniresistens strain NBRC 108219.</title>
        <authorList>
            <person name="Sun Q."/>
            <person name="Mori K."/>
        </authorList>
    </citation>
    <scope>NUCLEOTIDE SEQUENCE</scope>
    <source>
        <strain evidence="2">NBRC 108219</strain>
    </source>
</reference>
<comment type="caution">
    <text evidence="2">The sequence shown here is derived from an EMBL/GenBank/DDBJ whole genome shotgun (WGS) entry which is preliminary data.</text>
</comment>
<dbReference type="Proteomes" id="UP001161391">
    <property type="component" value="Unassembled WGS sequence"/>
</dbReference>
<evidence type="ECO:0000256" key="1">
    <source>
        <dbReference type="SAM" id="Phobius"/>
    </source>
</evidence>
<keyword evidence="3" id="KW-1185">Reference proteome</keyword>